<dbReference type="InterPro" id="IPR053822">
    <property type="entry name" value="SDE2-like_dom"/>
</dbReference>
<name>F6QSD6_CIOIN</name>
<accession>F6QSD6</accession>
<comment type="subcellular location">
    <subcellularLocation>
        <location evidence="2">Cytoplasm</location>
    </subcellularLocation>
    <subcellularLocation>
        <location evidence="1">Nucleus</location>
    </subcellularLocation>
</comment>
<keyword evidence="5" id="KW-0507">mRNA processing</keyword>
<evidence type="ECO:0000256" key="4">
    <source>
        <dbReference type="ARBA" id="ARBA00022490"/>
    </source>
</evidence>
<evidence type="ECO:0000256" key="7">
    <source>
        <dbReference type="ARBA" id="ARBA00023242"/>
    </source>
</evidence>
<keyword evidence="9" id="KW-0175">Coiled coil</keyword>
<proteinExistence type="inferred from homology"/>
<dbReference type="OMA" id="WIGDDIS"/>
<evidence type="ECO:0000256" key="3">
    <source>
        <dbReference type="ARBA" id="ARBA00008726"/>
    </source>
</evidence>
<dbReference type="InParanoid" id="F6QSD6"/>
<reference evidence="12" key="4">
    <citation type="submission" date="2025-09" db="UniProtKB">
        <authorList>
            <consortium name="Ensembl"/>
        </authorList>
    </citation>
    <scope>IDENTIFICATION</scope>
</reference>
<dbReference type="GO" id="GO:0005737">
    <property type="term" value="C:cytoplasm"/>
    <property type="evidence" value="ECO:0007669"/>
    <property type="project" value="UniProtKB-SubCell"/>
</dbReference>
<dbReference type="STRING" id="7719.ENSCINP00000001240"/>
<feature type="compositionally biased region" description="Low complexity" evidence="10">
    <location>
        <begin position="196"/>
        <end position="205"/>
    </location>
</feature>
<reference evidence="12" key="3">
    <citation type="submission" date="2025-08" db="UniProtKB">
        <authorList>
            <consortium name="Ensembl"/>
        </authorList>
    </citation>
    <scope>IDENTIFICATION</scope>
</reference>
<feature type="region of interest" description="Disordered" evidence="10">
    <location>
        <begin position="176"/>
        <end position="246"/>
    </location>
</feature>
<evidence type="ECO:0000256" key="8">
    <source>
        <dbReference type="ARBA" id="ARBA00023306"/>
    </source>
</evidence>
<dbReference type="GO" id="GO:0006397">
    <property type="term" value="P:mRNA processing"/>
    <property type="evidence" value="ECO:0007669"/>
    <property type="project" value="UniProtKB-KW"/>
</dbReference>
<dbReference type="GO" id="GO:0008380">
    <property type="term" value="P:RNA splicing"/>
    <property type="evidence" value="ECO:0007669"/>
    <property type="project" value="UniProtKB-KW"/>
</dbReference>
<dbReference type="InterPro" id="IPR051421">
    <property type="entry name" value="RNA_Proc_DNA_Dmg_Regulator"/>
</dbReference>
<dbReference type="GO" id="GO:0005634">
    <property type="term" value="C:nucleus"/>
    <property type="evidence" value="ECO:0007669"/>
    <property type="project" value="UniProtKB-SubCell"/>
</dbReference>
<evidence type="ECO:0000313" key="13">
    <source>
        <dbReference type="Proteomes" id="UP000008144"/>
    </source>
</evidence>
<evidence type="ECO:0000256" key="9">
    <source>
        <dbReference type="SAM" id="Coils"/>
    </source>
</evidence>
<keyword evidence="4" id="KW-0963">Cytoplasm</keyword>
<feature type="domain" description="SDE2-like" evidence="11">
    <location>
        <begin position="73"/>
        <end position="169"/>
    </location>
</feature>
<reference evidence="12" key="2">
    <citation type="journal article" date="2008" name="Genome Biol.">
        <title>Improved genome assembly and evidence-based global gene model set for the chordate Ciona intestinalis: new insight into intron and operon populations.</title>
        <authorList>
            <person name="Satou Y."/>
            <person name="Mineta K."/>
            <person name="Ogasawara M."/>
            <person name="Sasakura Y."/>
            <person name="Shoguchi E."/>
            <person name="Ueno K."/>
            <person name="Yamada L."/>
            <person name="Matsumoto J."/>
            <person name="Wasserscheid J."/>
            <person name="Dewar K."/>
            <person name="Wiley G.B."/>
            <person name="Macmil S.L."/>
            <person name="Roe B.A."/>
            <person name="Zeller R.W."/>
            <person name="Hastings K.E."/>
            <person name="Lemaire P."/>
            <person name="Lindquist E."/>
            <person name="Endo T."/>
            <person name="Hotta K."/>
            <person name="Inaba K."/>
        </authorList>
    </citation>
    <scope>NUCLEOTIDE SEQUENCE [LARGE SCALE GENOMIC DNA]</scope>
    <source>
        <strain evidence="12">wild type</strain>
    </source>
</reference>
<dbReference type="HOGENOM" id="CLU_042333_1_0_1"/>
<keyword evidence="6" id="KW-0508">mRNA splicing</keyword>
<evidence type="ECO:0000259" key="11">
    <source>
        <dbReference type="Pfam" id="PF22782"/>
    </source>
</evidence>
<sequence length="246" mass="27447">MTSANILLDLSVIGQGIQHLSICNDEKIEEKLVRSCVIGENSSFYFTKNGRAFLPGDSVQNGDYLAAKFRLLGGKGGFGSMLRALGSQIEKTTNNEACRDLSGRRMRDVNNEKKMIEYVKQKAEKEREKEKRKIEKLEKCLEKPKHFFNDPAYEKSLEQTADNVENALKTGLVAHKRKAKTVKKPSKTKKSKQWLGFDDISGSSSDSDEDDFETNCRVSKNNSADSVGGSSTSNEDKSSLEKTSEE</sequence>
<dbReference type="PANTHER" id="PTHR12786">
    <property type="entry name" value="SPLICING FACTOR SF3A-RELATED"/>
    <property type="match status" value="1"/>
</dbReference>
<feature type="coiled-coil region" evidence="9">
    <location>
        <begin position="106"/>
        <end position="140"/>
    </location>
</feature>
<evidence type="ECO:0000256" key="5">
    <source>
        <dbReference type="ARBA" id="ARBA00022664"/>
    </source>
</evidence>
<keyword evidence="13" id="KW-1185">Reference proteome</keyword>
<organism evidence="12 13">
    <name type="scientific">Ciona intestinalis</name>
    <name type="common">Transparent sea squirt</name>
    <name type="synonym">Ascidia intestinalis</name>
    <dbReference type="NCBI Taxonomy" id="7719"/>
    <lineage>
        <taxon>Eukaryota</taxon>
        <taxon>Metazoa</taxon>
        <taxon>Chordata</taxon>
        <taxon>Tunicata</taxon>
        <taxon>Ascidiacea</taxon>
        <taxon>Phlebobranchia</taxon>
        <taxon>Cionidae</taxon>
        <taxon>Ciona</taxon>
    </lineage>
</organism>
<dbReference type="Proteomes" id="UP000008144">
    <property type="component" value="Chromosome 13"/>
</dbReference>
<dbReference type="Pfam" id="PF22782">
    <property type="entry name" value="SDE2"/>
    <property type="match status" value="1"/>
</dbReference>
<dbReference type="AlphaFoldDB" id="F6QSD6"/>
<evidence type="ECO:0000313" key="12">
    <source>
        <dbReference type="Ensembl" id="ENSCINP00000001240.3"/>
    </source>
</evidence>
<feature type="compositionally biased region" description="Polar residues" evidence="10">
    <location>
        <begin position="216"/>
        <end position="233"/>
    </location>
</feature>
<evidence type="ECO:0000256" key="2">
    <source>
        <dbReference type="ARBA" id="ARBA00004496"/>
    </source>
</evidence>
<evidence type="ECO:0000256" key="1">
    <source>
        <dbReference type="ARBA" id="ARBA00004123"/>
    </source>
</evidence>
<keyword evidence="8" id="KW-0131">Cell cycle</keyword>
<keyword evidence="7" id="KW-0539">Nucleus</keyword>
<dbReference type="Ensembl" id="ENSCINT00000001240.3">
    <property type="protein sequence ID" value="ENSCINP00000001240.3"/>
    <property type="gene ID" value="ENSCING00000000676.3"/>
</dbReference>
<dbReference type="GeneTree" id="ENSGT00530000063402"/>
<reference evidence="13" key="1">
    <citation type="journal article" date="2002" name="Science">
        <title>The draft genome of Ciona intestinalis: insights into chordate and vertebrate origins.</title>
        <authorList>
            <person name="Dehal P."/>
            <person name="Satou Y."/>
            <person name="Campbell R.K."/>
            <person name="Chapman J."/>
            <person name="Degnan B."/>
            <person name="De Tomaso A."/>
            <person name="Davidson B."/>
            <person name="Di Gregorio A."/>
            <person name="Gelpke M."/>
            <person name="Goodstein D.M."/>
            <person name="Harafuji N."/>
            <person name="Hastings K.E."/>
            <person name="Ho I."/>
            <person name="Hotta K."/>
            <person name="Huang W."/>
            <person name="Kawashima T."/>
            <person name="Lemaire P."/>
            <person name="Martinez D."/>
            <person name="Meinertzhagen I.A."/>
            <person name="Necula S."/>
            <person name="Nonaka M."/>
            <person name="Putnam N."/>
            <person name="Rash S."/>
            <person name="Saiga H."/>
            <person name="Satake M."/>
            <person name="Terry A."/>
            <person name="Yamada L."/>
            <person name="Wang H.G."/>
            <person name="Awazu S."/>
            <person name="Azumi K."/>
            <person name="Boore J."/>
            <person name="Branno M."/>
            <person name="Chin-Bow S."/>
            <person name="DeSantis R."/>
            <person name="Doyle S."/>
            <person name="Francino P."/>
            <person name="Keys D.N."/>
            <person name="Haga S."/>
            <person name="Hayashi H."/>
            <person name="Hino K."/>
            <person name="Imai K.S."/>
            <person name="Inaba K."/>
            <person name="Kano S."/>
            <person name="Kobayashi K."/>
            <person name="Kobayashi M."/>
            <person name="Lee B.I."/>
            <person name="Makabe K.W."/>
            <person name="Manohar C."/>
            <person name="Matassi G."/>
            <person name="Medina M."/>
            <person name="Mochizuki Y."/>
            <person name="Mount S."/>
            <person name="Morishita T."/>
            <person name="Miura S."/>
            <person name="Nakayama A."/>
            <person name="Nishizaka S."/>
            <person name="Nomoto H."/>
            <person name="Ohta F."/>
            <person name="Oishi K."/>
            <person name="Rigoutsos I."/>
            <person name="Sano M."/>
            <person name="Sasaki A."/>
            <person name="Sasakura Y."/>
            <person name="Shoguchi E."/>
            <person name="Shin-i T."/>
            <person name="Spagnuolo A."/>
            <person name="Stainier D."/>
            <person name="Suzuki M.M."/>
            <person name="Tassy O."/>
            <person name="Takatori N."/>
            <person name="Tokuoka M."/>
            <person name="Yagi K."/>
            <person name="Yoshizaki F."/>
            <person name="Wada S."/>
            <person name="Zhang C."/>
            <person name="Hyatt P.D."/>
            <person name="Larimer F."/>
            <person name="Detter C."/>
            <person name="Doggett N."/>
            <person name="Glavina T."/>
            <person name="Hawkins T."/>
            <person name="Richardson P."/>
            <person name="Lucas S."/>
            <person name="Kohara Y."/>
            <person name="Levine M."/>
            <person name="Satoh N."/>
            <person name="Rokhsar D.S."/>
        </authorList>
    </citation>
    <scope>NUCLEOTIDE SEQUENCE [LARGE SCALE GENOMIC DNA]</scope>
</reference>
<dbReference type="PANTHER" id="PTHR12786:SF1">
    <property type="entry name" value="SPLICING REGULATOR SDE2"/>
    <property type="match status" value="1"/>
</dbReference>
<feature type="compositionally biased region" description="Basic residues" evidence="10">
    <location>
        <begin position="176"/>
        <end position="192"/>
    </location>
</feature>
<dbReference type="EMBL" id="EAAA01001101">
    <property type="status" value="NOT_ANNOTATED_CDS"/>
    <property type="molecule type" value="Genomic_DNA"/>
</dbReference>
<evidence type="ECO:0000256" key="6">
    <source>
        <dbReference type="ARBA" id="ARBA00023187"/>
    </source>
</evidence>
<protein>
    <recommendedName>
        <fullName evidence="11">SDE2-like domain-containing protein</fullName>
    </recommendedName>
</protein>
<evidence type="ECO:0000256" key="10">
    <source>
        <dbReference type="SAM" id="MobiDB-lite"/>
    </source>
</evidence>
<comment type="similarity">
    <text evidence="3">Belongs to the SDE2 family.</text>
</comment>
<feature type="compositionally biased region" description="Basic and acidic residues" evidence="10">
    <location>
        <begin position="234"/>
        <end position="246"/>
    </location>
</feature>